<evidence type="ECO:0000313" key="3">
    <source>
        <dbReference type="EMBL" id="KAL0878680.1"/>
    </source>
</evidence>
<reference evidence="3 4" key="1">
    <citation type="submission" date="2024-06" db="EMBL/GenBank/DDBJ databases">
        <title>A chromosome-level genome assembly of beet webworm, Loxostege sticticalis.</title>
        <authorList>
            <person name="Zhang Y."/>
        </authorList>
    </citation>
    <scope>NUCLEOTIDE SEQUENCE [LARGE SCALE GENOMIC DNA]</scope>
    <source>
        <strain evidence="3">AQ026</strain>
        <tissue evidence="3">Whole body</tissue>
    </source>
</reference>
<evidence type="ECO:0000256" key="1">
    <source>
        <dbReference type="SAM" id="Coils"/>
    </source>
</evidence>
<proteinExistence type="predicted"/>
<feature type="compositionally biased region" description="Basic and acidic residues" evidence="2">
    <location>
        <begin position="30"/>
        <end position="44"/>
    </location>
</feature>
<protein>
    <submittedName>
        <fullName evidence="3">Uncharacterized protein</fullName>
    </submittedName>
</protein>
<keyword evidence="4" id="KW-1185">Reference proteome</keyword>
<feature type="compositionally biased region" description="Basic and acidic residues" evidence="2">
    <location>
        <begin position="1"/>
        <end position="21"/>
    </location>
</feature>
<comment type="caution">
    <text evidence="3">The sequence shown here is derived from an EMBL/GenBank/DDBJ whole genome shotgun (WGS) entry which is preliminary data.</text>
</comment>
<name>A0ABR3HQ33_LOXSC</name>
<sequence>MPEESKKNQHKGRNDAKEQRKPRQGRHQGGSHDKKHEKKAEEPKVSVPQKPVYEEPGPEFYKNLKRETDEILKITEEANTKYKKKEIQSNWAKYEMPIESYDEIEEQENMGADYEKLIEAPLSVGGHFQFKHEKSWDADTGPSPYDKYFEINMDNLFLSISTVPFHERINIDKSIFSDTDMLTMNNRATRFKQKYFKDKTFTTPELQIQDKILSSLSENVGKVDEAKEEEDIENNEILVEQKEDAVSNETLTKQIKDLEINDLKAETTNLEQQKVFDNTRTEIESETLKVKVPPIKELQISKDLDNFDDLILEEQIKKPQDLVKESTEIADLKEMQQATIVKQQPKEDPQKEPIIESPEELEKWLDDFLDS</sequence>
<accession>A0ABR3HQ33</accession>
<evidence type="ECO:0000313" key="4">
    <source>
        <dbReference type="Proteomes" id="UP001549920"/>
    </source>
</evidence>
<evidence type="ECO:0000256" key="2">
    <source>
        <dbReference type="SAM" id="MobiDB-lite"/>
    </source>
</evidence>
<feature type="region of interest" description="Disordered" evidence="2">
    <location>
        <begin position="340"/>
        <end position="359"/>
    </location>
</feature>
<gene>
    <name evidence="3" type="ORF">ABMA27_003737</name>
</gene>
<feature type="coiled-coil region" evidence="1">
    <location>
        <begin position="223"/>
        <end position="273"/>
    </location>
</feature>
<organism evidence="3 4">
    <name type="scientific">Loxostege sticticalis</name>
    <name type="common">Beet webworm moth</name>
    <dbReference type="NCBI Taxonomy" id="481309"/>
    <lineage>
        <taxon>Eukaryota</taxon>
        <taxon>Metazoa</taxon>
        <taxon>Ecdysozoa</taxon>
        <taxon>Arthropoda</taxon>
        <taxon>Hexapoda</taxon>
        <taxon>Insecta</taxon>
        <taxon>Pterygota</taxon>
        <taxon>Neoptera</taxon>
        <taxon>Endopterygota</taxon>
        <taxon>Lepidoptera</taxon>
        <taxon>Glossata</taxon>
        <taxon>Ditrysia</taxon>
        <taxon>Pyraloidea</taxon>
        <taxon>Crambidae</taxon>
        <taxon>Pyraustinae</taxon>
        <taxon>Loxostege</taxon>
    </lineage>
</organism>
<feature type="compositionally biased region" description="Basic and acidic residues" evidence="2">
    <location>
        <begin position="344"/>
        <end position="359"/>
    </location>
</feature>
<keyword evidence="1" id="KW-0175">Coiled coil</keyword>
<dbReference type="PANTHER" id="PTHR16524">
    <property type="entry name" value="CELL DEATH REGULATOR AVEN"/>
    <property type="match status" value="1"/>
</dbReference>
<dbReference type="EMBL" id="JBEUOH010000015">
    <property type="protein sequence ID" value="KAL0878680.1"/>
    <property type="molecule type" value="Genomic_DNA"/>
</dbReference>
<feature type="region of interest" description="Disordered" evidence="2">
    <location>
        <begin position="1"/>
        <end position="64"/>
    </location>
</feature>
<dbReference type="PANTHER" id="PTHR16524:SF2">
    <property type="entry name" value="CELL DEATH REGULATOR AVEN"/>
    <property type="match status" value="1"/>
</dbReference>
<dbReference type="InterPro" id="IPR026187">
    <property type="entry name" value="Aven"/>
</dbReference>
<dbReference type="Proteomes" id="UP001549920">
    <property type="component" value="Unassembled WGS sequence"/>
</dbReference>